<keyword evidence="1" id="KW-1133">Transmembrane helix</keyword>
<comment type="caution">
    <text evidence="2">The sequence shown here is derived from an EMBL/GenBank/DDBJ whole genome shotgun (WGS) entry which is preliminary data.</text>
</comment>
<gene>
    <name evidence="2" type="ORF">ACFQ0S_11975</name>
</gene>
<feature type="transmembrane region" description="Helical" evidence="1">
    <location>
        <begin position="101"/>
        <end position="121"/>
    </location>
</feature>
<sequence>MKKVGFAILEENYTEINKNDKLERINFDEIKNYQVQVYNGSISLLINLKSGKRMSLSSSPTFCNTEYFDKYCQELESKIEKYLSLHQLETIRKKTFFEKTWIYPFLIIITGIVLVFIIILINKGNGFPISLIGAVAPLLALWGGYFSAKNKTEKQQTENK</sequence>
<proteinExistence type="predicted"/>
<evidence type="ECO:0000313" key="3">
    <source>
        <dbReference type="Proteomes" id="UP001597051"/>
    </source>
</evidence>
<dbReference type="Proteomes" id="UP001597051">
    <property type="component" value="Unassembled WGS sequence"/>
</dbReference>
<keyword evidence="3" id="KW-1185">Reference proteome</keyword>
<dbReference type="RefSeq" id="WP_379758753.1">
    <property type="nucleotide sequence ID" value="NZ_JBHSYB010000065.1"/>
</dbReference>
<protein>
    <recommendedName>
        <fullName evidence="4">DUF2207 domain-containing protein</fullName>
    </recommendedName>
</protein>
<dbReference type="EMBL" id="JBHTIZ010000044">
    <property type="protein sequence ID" value="MFD0985191.1"/>
    <property type="molecule type" value="Genomic_DNA"/>
</dbReference>
<name>A0ABW3J621_9FLAO</name>
<feature type="transmembrane region" description="Helical" evidence="1">
    <location>
        <begin position="127"/>
        <end position="146"/>
    </location>
</feature>
<accession>A0ABW3J621</accession>
<evidence type="ECO:0000256" key="1">
    <source>
        <dbReference type="SAM" id="Phobius"/>
    </source>
</evidence>
<keyword evidence="1" id="KW-0812">Transmembrane</keyword>
<evidence type="ECO:0000313" key="2">
    <source>
        <dbReference type="EMBL" id="MFD0985191.1"/>
    </source>
</evidence>
<organism evidence="2 3">
    <name type="scientific">Flavobacterium myungsuense</name>
    <dbReference type="NCBI Taxonomy" id="651823"/>
    <lineage>
        <taxon>Bacteria</taxon>
        <taxon>Pseudomonadati</taxon>
        <taxon>Bacteroidota</taxon>
        <taxon>Flavobacteriia</taxon>
        <taxon>Flavobacteriales</taxon>
        <taxon>Flavobacteriaceae</taxon>
        <taxon>Flavobacterium</taxon>
    </lineage>
</organism>
<evidence type="ECO:0008006" key="4">
    <source>
        <dbReference type="Google" id="ProtNLM"/>
    </source>
</evidence>
<reference evidence="3" key="1">
    <citation type="journal article" date="2019" name="Int. J. Syst. Evol. Microbiol.">
        <title>The Global Catalogue of Microorganisms (GCM) 10K type strain sequencing project: providing services to taxonomists for standard genome sequencing and annotation.</title>
        <authorList>
            <consortium name="The Broad Institute Genomics Platform"/>
            <consortium name="The Broad Institute Genome Sequencing Center for Infectious Disease"/>
            <person name="Wu L."/>
            <person name="Ma J."/>
        </authorList>
    </citation>
    <scope>NUCLEOTIDE SEQUENCE [LARGE SCALE GENOMIC DNA]</scope>
    <source>
        <strain evidence="3">CECT 7649</strain>
    </source>
</reference>
<keyword evidence="1" id="KW-0472">Membrane</keyword>